<dbReference type="InterPro" id="IPR027417">
    <property type="entry name" value="P-loop_NTPase"/>
</dbReference>
<proteinExistence type="inferred from homology"/>
<dbReference type="Proteomes" id="UP000243459">
    <property type="component" value="Chromosome 2"/>
</dbReference>
<accession>A0A5P1FK12</accession>
<comment type="similarity">
    <text evidence="1">Belongs to the TRAFAC class myosin-kinesin ATPase superfamily. Kinesin family. KIN-14 subfamily.</text>
</comment>
<evidence type="ECO:0000256" key="5">
    <source>
        <dbReference type="ARBA" id="ARBA00023054"/>
    </source>
</evidence>
<feature type="coiled-coil region" evidence="8">
    <location>
        <begin position="403"/>
        <end position="444"/>
    </location>
</feature>
<dbReference type="FunFam" id="3.40.850.10:FF:000074">
    <property type="entry name" value="p-loop containing nucleoside triphosphate hydrolase superfamily protein"/>
    <property type="match status" value="1"/>
</dbReference>
<protein>
    <recommendedName>
        <fullName evidence="9">Kinesin motor domain-containing protein</fullName>
    </recommendedName>
</protein>
<name>A0A5P1FK12_ASPOF</name>
<keyword evidence="4 7" id="KW-0067">ATP-binding</keyword>
<evidence type="ECO:0000256" key="4">
    <source>
        <dbReference type="ARBA" id="ARBA00022840"/>
    </source>
</evidence>
<keyword evidence="11" id="KW-1185">Reference proteome</keyword>
<dbReference type="PRINTS" id="PR00380">
    <property type="entry name" value="KINESINHEAVY"/>
</dbReference>
<evidence type="ECO:0000256" key="6">
    <source>
        <dbReference type="ARBA" id="ARBA00023175"/>
    </source>
</evidence>
<dbReference type="GO" id="GO:0005874">
    <property type="term" value="C:microtubule"/>
    <property type="evidence" value="ECO:0007669"/>
    <property type="project" value="UniProtKB-KW"/>
</dbReference>
<evidence type="ECO:0000256" key="8">
    <source>
        <dbReference type="SAM" id="Coils"/>
    </source>
</evidence>
<dbReference type="GO" id="GO:0003777">
    <property type="term" value="F:microtubule motor activity"/>
    <property type="evidence" value="ECO:0007669"/>
    <property type="project" value="InterPro"/>
</dbReference>
<reference evidence="11" key="1">
    <citation type="journal article" date="2017" name="Nat. Commun.">
        <title>The asparagus genome sheds light on the origin and evolution of a young Y chromosome.</title>
        <authorList>
            <person name="Harkess A."/>
            <person name="Zhou J."/>
            <person name="Xu C."/>
            <person name="Bowers J.E."/>
            <person name="Van der Hulst R."/>
            <person name="Ayyampalayam S."/>
            <person name="Mercati F."/>
            <person name="Riccardi P."/>
            <person name="McKain M.R."/>
            <person name="Kakrana A."/>
            <person name="Tang H."/>
            <person name="Ray J."/>
            <person name="Groenendijk J."/>
            <person name="Arikit S."/>
            <person name="Mathioni S.M."/>
            <person name="Nakano M."/>
            <person name="Shan H."/>
            <person name="Telgmann-Rauber A."/>
            <person name="Kanno A."/>
            <person name="Yue Z."/>
            <person name="Chen H."/>
            <person name="Li W."/>
            <person name="Chen Y."/>
            <person name="Xu X."/>
            <person name="Zhang Y."/>
            <person name="Luo S."/>
            <person name="Chen H."/>
            <person name="Gao J."/>
            <person name="Mao Z."/>
            <person name="Pires J.C."/>
            <person name="Luo M."/>
            <person name="Kudrna D."/>
            <person name="Wing R.A."/>
            <person name="Meyers B.C."/>
            <person name="Yi K."/>
            <person name="Kong H."/>
            <person name="Lavrijsen P."/>
            <person name="Sunseri F."/>
            <person name="Falavigna A."/>
            <person name="Ye Y."/>
            <person name="Leebens-Mack J.H."/>
            <person name="Chen G."/>
        </authorList>
    </citation>
    <scope>NUCLEOTIDE SEQUENCE [LARGE SCALE GENOMIC DNA]</scope>
    <source>
        <strain evidence="11">cv. DH0086</strain>
    </source>
</reference>
<dbReference type="InterPro" id="IPR027640">
    <property type="entry name" value="Kinesin-like_fam"/>
</dbReference>
<dbReference type="SMART" id="SM00129">
    <property type="entry name" value="KISc"/>
    <property type="match status" value="1"/>
</dbReference>
<sequence length="577" mass="64155">MEDPSPMIMIPSENFNLECPKVVYTDVSMIPELTVSNLQAEISTLRLKQRSLDGRRREALNKVLDIKGSIRVFCRVRSSSSTDRKTSESPISIEEDKITVKTSGGAKKEFGADRVFSQGATQDDVFQEVEPILRSALDGHNVCVFAYGQTGTGKTFTMEGKNENPGIVPRSIEELFHRASQDKSASYSFSMSMLEIYMGSIRDLLTLKHNSSRYLQHSQKCGLNIQSGSNRSIEIEGLMDIAVSDIKQAYRLYTKGKRARSTSWTNVNDASSRSHCLTRITIRRSGGHEGVSKLWMVDLGGSERLLKTGATGQTLDEGKAINLSLSALGDVISSLKKKRNHIPYRNSKLTQILSDSLGDGSKVLMVVHISPSENDTGETICSLSFAKRVRAIEHNKELSEESNKQKEKLIAELDLQIKDTEVDLQKVRNQIERAEQLIQEKNQQKGSPRSPLIIAQGEASDTPTEKNSSKACISSVPRFMAPTVSSRQRLSANEHTHSRTRTLRFGTRSHVDIISSQSLSYSDTFMKPCATRSKSKLVTCEGNSPKSSVSRNKKVSASHPNLRVTLNQHRRRMSDVI</sequence>
<evidence type="ECO:0000256" key="3">
    <source>
        <dbReference type="ARBA" id="ARBA00022741"/>
    </source>
</evidence>
<dbReference type="GO" id="GO:0005524">
    <property type="term" value="F:ATP binding"/>
    <property type="evidence" value="ECO:0007669"/>
    <property type="project" value="UniProtKB-UniRule"/>
</dbReference>
<feature type="binding site" evidence="7">
    <location>
        <begin position="148"/>
        <end position="155"/>
    </location>
    <ligand>
        <name>ATP</name>
        <dbReference type="ChEBI" id="CHEBI:30616"/>
    </ligand>
</feature>
<dbReference type="PANTHER" id="PTHR47972">
    <property type="entry name" value="KINESIN-LIKE PROTEIN KLP-3"/>
    <property type="match status" value="1"/>
</dbReference>
<evidence type="ECO:0000313" key="11">
    <source>
        <dbReference type="Proteomes" id="UP000243459"/>
    </source>
</evidence>
<evidence type="ECO:0000256" key="1">
    <source>
        <dbReference type="ARBA" id="ARBA00010899"/>
    </source>
</evidence>
<dbReference type="OMA" id="DVCETIC"/>
<dbReference type="GO" id="GO:0008017">
    <property type="term" value="F:microtubule binding"/>
    <property type="evidence" value="ECO:0007669"/>
    <property type="project" value="InterPro"/>
</dbReference>
<feature type="domain" description="Kinesin motor" evidence="9">
    <location>
        <begin position="69"/>
        <end position="392"/>
    </location>
</feature>
<evidence type="ECO:0000259" key="9">
    <source>
        <dbReference type="PROSITE" id="PS50067"/>
    </source>
</evidence>
<dbReference type="Gramene" id="ONK78608">
    <property type="protein sequence ID" value="ONK78608"/>
    <property type="gene ID" value="A4U43_C02F20590"/>
</dbReference>
<keyword evidence="3 7" id="KW-0547">Nucleotide-binding</keyword>
<dbReference type="Gene3D" id="3.40.850.10">
    <property type="entry name" value="Kinesin motor domain"/>
    <property type="match status" value="1"/>
</dbReference>
<dbReference type="AlphaFoldDB" id="A0A5P1FK12"/>
<dbReference type="InterPro" id="IPR036961">
    <property type="entry name" value="Kinesin_motor_dom_sf"/>
</dbReference>
<keyword evidence="2" id="KW-0493">Microtubule</keyword>
<evidence type="ECO:0000313" key="10">
    <source>
        <dbReference type="EMBL" id="ONK78608.1"/>
    </source>
</evidence>
<organism evidence="10 11">
    <name type="scientific">Asparagus officinalis</name>
    <name type="common">Garden asparagus</name>
    <dbReference type="NCBI Taxonomy" id="4686"/>
    <lineage>
        <taxon>Eukaryota</taxon>
        <taxon>Viridiplantae</taxon>
        <taxon>Streptophyta</taxon>
        <taxon>Embryophyta</taxon>
        <taxon>Tracheophyta</taxon>
        <taxon>Spermatophyta</taxon>
        <taxon>Magnoliopsida</taxon>
        <taxon>Liliopsida</taxon>
        <taxon>Asparagales</taxon>
        <taxon>Asparagaceae</taxon>
        <taxon>Asparagoideae</taxon>
        <taxon>Asparagus</taxon>
    </lineage>
</organism>
<dbReference type="EMBL" id="CM007382">
    <property type="protein sequence ID" value="ONK78608.1"/>
    <property type="molecule type" value="Genomic_DNA"/>
</dbReference>
<dbReference type="Pfam" id="PF00225">
    <property type="entry name" value="Kinesin"/>
    <property type="match status" value="1"/>
</dbReference>
<dbReference type="InterPro" id="IPR001752">
    <property type="entry name" value="Kinesin_motor_dom"/>
</dbReference>
<evidence type="ECO:0000256" key="2">
    <source>
        <dbReference type="ARBA" id="ARBA00022701"/>
    </source>
</evidence>
<dbReference type="SUPFAM" id="SSF52540">
    <property type="entry name" value="P-loop containing nucleoside triphosphate hydrolases"/>
    <property type="match status" value="1"/>
</dbReference>
<dbReference type="GO" id="GO:0007018">
    <property type="term" value="P:microtubule-based movement"/>
    <property type="evidence" value="ECO:0007669"/>
    <property type="project" value="InterPro"/>
</dbReference>
<dbReference type="PROSITE" id="PS50067">
    <property type="entry name" value="KINESIN_MOTOR_2"/>
    <property type="match status" value="1"/>
</dbReference>
<dbReference type="OrthoDB" id="3176171at2759"/>
<evidence type="ECO:0000256" key="7">
    <source>
        <dbReference type="PROSITE-ProRule" id="PRU00283"/>
    </source>
</evidence>
<keyword evidence="5 8" id="KW-0175">Coiled coil</keyword>
<gene>
    <name evidence="10" type="ORF">A4U43_C02F20590</name>
</gene>
<keyword evidence="6 7" id="KW-0505">Motor protein</keyword>
<dbReference type="PANTHER" id="PTHR47972:SF9">
    <property type="entry name" value="KINESIN-LIKE PROTEIN KIN-14U"/>
    <property type="match status" value="1"/>
</dbReference>